<evidence type="ECO:0000256" key="1">
    <source>
        <dbReference type="SAM" id="MobiDB-lite"/>
    </source>
</evidence>
<feature type="region of interest" description="Disordered" evidence="1">
    <location>
        <begin position="39"/>
        <end position="74"/>
    </location>
</feature>
<feature type="compositionally biased region" description="Gly residues" evidence="1">
    <location>
        <begin position="59"/>
        <end position="74"/>
    </location>
</feature>
<accession>A0AAE0EQL3</accession>
<comment type="caution">
    <text evidence="2">The sequence shown here is derived from an EMBL/GenBank/DDBJ whole genome shotgun (WGS) entry which is preliminary data.</text>
</comment>
<dbReference type="EMBL" id="LGRX02034662">
    <property type="protein sequence ID" value="KAK3237263.1"/>
    <property type="molecule type" value="Genomic_DNA"/>
</dbReference>
<organism evidence="2 3">
    <name type="scientific">Cymbomonas tetramitiformis</name>
    <dbReference type="NCBI Taxonomy" id="36881"/>
    <lineage>
        <taxon>Eukaryota</taxon>
        <taxon>Viridiplantae</taxon>
        <taxon>Chlorophyta</taxon>
        <taxon>Pyramimonadophyceae</taxon>
        <taxon>Pyramimonadales</taxon>
        <taxon>Pyramimonadaceae</taxon>
        <taxon>Cymbomonas</taxon>
    </lineage>
</organism>
<proteinExistence type="predicted"/>
<evidence type="ECO:0000313" key="3">
    <source>
        <dbReference type="Proteomes" id="UP001190700"/>
    </source>
</evidence>
<gene>
    <name evidence="2" type="ORF">CYMTET_52653</name>
</gene>
<protein>
    <submittedName>
        <fullName evidence="2">Uncharacterized protein</fullName>
    </submittedName>
</protein>
<sequence length="74" mass="7235">MPHGTLESVSVLQRMAHTGRENGGGGRAGRVQEVGWEAGGGLGGCEGRRAGREGAPGRVQGGVPGRVQGGGASG</sequence>
<dbReference type="AlphaFoldDB" id="A0AAE0EQL3"/>
<reference evidence="2 3" key="1">
    <citation type="journal article" date="2015" name="Genome Biol. Evol.">
        <title>Comparative Genomics of a Bacterivorous Green Alga Reveals Evolutionary Causalities and Consequences of Phago-Mixotrophic Mode of Nutrition.</title>
        <authorList>
            <person name="Burns J.A."/>
            <person name="Paasch A."/>
            <person name="Narechania A."/>
            <person name="Kim E."/>
        </authorList>
    </citation>
    <scope>NUCLEOTIDE SEQUENCE [LARGE SCALE GENOMIC DNA]</scope>
    <source>
        <strain evidence="2 3">PLY_AMNH</strain>
    </source>
</reference>
<keyword evidence="3" id="KW-1185">Reference proteome</keyword>
<dbReference type="Proteomes" id="UP001190700">
    <property type="component" value="Unassembled WGS sequence"/>
</dbReference>
<evidence type="ECO:0000313" key="2">
    <source>
        <dbReference type="EMBL" id="KAK3237263.1"/>
    </source>
</evidence>
<name>A0AAE0EQL3_9CHLO</name>